<evidence type="ECO:0000313" key="1">
    <source>
        <dbReference type="EMBL" id="KAK0462760.1"/>
    </source>
</evidence>
<organism evidence="1 2">
    <name type="scientific">Armillaria novae-zelandiae</name>
    <dbReference type="NCBI Taxonomy" id="153914"/>
    <lineage>
        <taxon>Eukaryota</taxon>
        <taxon>Fungi</taxon>
        <taxon>Dikarya</taxon>
        <taxon>Basidiomycota</taxon>
        <taxon>Agaricomycotina</taxon>
        <taxon>Agaricomycetes</taxon>
        <taxon>Agaricomycetidae</taxon>
        <taxon>Agaricales</taxon>
        <taxon>Marasmiineae</taxon>
        <taxon>Physalacriaceae</taxon>
        <taxon>Armillaria</taxon>
    </lineage>
</organism>
<gene>
    <name evidence="1" type="ORF">IW261DRAFT_1427969</name>
</gene>
<evidence type="ECO:0000313" key="2">
    <source>
        <dbReference type="Proteomes" id="UP001175227"/>
    </source>
</evidence>
<dbReference type="AlphaFoldDB" id="A0AA39NBU5"/>
<protein>
    <submittedName>
        <fullName evidence="1">Uncharacterized protein</fullName>
    </submittedName>
</protein>
<sequence length="214" mass="24454">MYEGLLEQSSARWPLARDGRVQTSHCKCNLSLITFTSGSQYGSSLQCRSEVYVMIYHPWIVYIYRNIFDHTYGGKRSALQQNNRRCQIDNLSTNTTAMSTEALQFENAYIWSLPVLCRQFLTTPLDPEKWIRMQAVTSDQDREILEFGKAMGRTLKFVADESWSKGDPPKDSIDFILPVRGTHKSANHLDTLVLVKAMDIAAGFLRLPTRILLP</sequence>
<accession>A0AA39NBU5</accession>
<dbReference type="Proteomes" id="UP001175227">
    <property type="component" value="Unassembled WGS sequence"/>
</dbReference>
<proteinExistence type="predicted"/>
<comment type="caution">
    <text evidence="1">The sequence shown here is derived from an EMBL/GenBank/DDBJ whole genome shotgun (WGS) entry which is preliminary data.</text>
</comment>
<name>A0AA39NBU5_9AGAR</name>
<reference evidence="1" key="1">
    <citation type="submission" date="2023-06" db="EMBL/GenBank/DDBJ databases">
        <authorList>
            <consortium name="Lawrence Berkeley National Laboratory"/>
            <person name="Ahrendt S."/>
            <person name="Sahu N."/>
            <person name="Indic B."/>
            <person name="Wong-Bajracharya J."/>
            <person name="Merenyi Z."/>
            <person name="Ke H.-M."/>
            <person name="Monk M."/>
            <person name="Kocsube S."/>
            <person name="Drula E."/>
            <person name="Lipzen A."/>
            <person name="Balint B."/>
            <person name="Henrissat B."/>
            <person name="Andreopoulos B."/>
            <person name="Martin F.M."/>
            <person name="Harder C.B."/>
            <person name="Rigling D."/>
            <person name="Ford K.L."/>
            <person name="Foster G.D."/>
            <person name="Pangilinan J."/>
            <person name="Papanicolaou A."/>
            <person name="Barry K."/>
            <person name="LaButti K."/>
            <person name="Viragh M."/>
            <person name="Koriabine M."/>
            <person name="Yan M."/>
            <person name="Riley R."/>
            <person name="Champramary S."/>
            <person name="Plett K.L."/>
            <person name="Tsai I.J."/>
            <person name="Slot J."/>
            <person name="Sipos G."/>
            <person name="Plett J."/>
            <person name="Nagy L.G."/>
            <person name="Grigoriev I.V."/>
        </authorList>
    </citation>
    <scope>NUCLEOTIDE SEQUENCE</scope>
    <source>
        <strain evidence="1">ICMP 16352</strain>
    </source>
</reference>
<keyword evidence="2" id="KW-1185">Reference proteome</keyword>
<dbReference type="EMBL" id="JAUEPR010000122">
    <property type="protein sequence ID" value="KAK0462760.1"/>
    <property type="molecule type" value="Genomic_DNA"/>
</dbReference>